<comment type="caution">
    <text evidence="11">The sequence shown here is derived from an EMBL/GenBank/DDBJ whole genome shotgun (WGS) entry which is preliminary data.</text>
</comment>
<evidence type="ECO:0000256" key="3">
    <source>
        <dbReference type="ARBA" id="ARBA00022737"/>
    </source>
</evidence>
<dbReference type="PRINTS" id="PR00320">
    <property type="entry name" value="GPROTEINBRPT"/>
</dbReference>
<dbReference type="CDD" id="cd00200">
    <property type="entry name" value="WD40"/>
    <property type="match status" value="1"/>
</dbReference>
<evidence type="ECO:0000313" key="12">
    <source>
        <dbReference type="Proteomes" id="UP000477750"/>
    </source>
</evidence>
<feature type="region of interest" description="Disordered" evidence="9">
    <location>
        <begin position="382"/>
        <end position="408"/>
    </location>
</feature>
<gene>
    <name evidence="11" type="ORF">GFD30_10655</name>
</gene>
<keyword evidence="10" id="KW-0812">Transmembrane</keyword>
<dbReference type="RefSeq" id="WP_153025181.1">
    <property type="nucleotide sequence ID" value="NZ_WIAO01000010.1"/>
</dbReference>
<organism evidence="11 12">
    <name type="scientific">Glycomyces albidus</name>
    <dbReference type="NCBI Taxonomy" id="2656774"/>
    <lineage>
        <taxon>Bacteria</taxon>
        <taxon>Bacillati</taxon>
        <taxon>Actinomycetota</taxon>
        <taxon>Actinomycetes</taxon>
        <taxon>Glycomycetales</taxon>
        <taxon>Glycomycetaceae</taxon>
        <taxon>Glycomyces</taxon>
    </lineage>
</organism>
<dbReference type="AlphaFoldDB" id="A0A6L5G8T0"/>
<dbReference type="PROSITE" id="PS01036">
    <property type="entry name" value="HSP70_3"/>
    <property type="match status" value="1"/>
</dbReference>
<feature type="region of interest" description="Disordered" evidence="9">
    <location>
        <begin position="59"/>
        <end position="79"/>
    </location>
</feature>
<dbReference type="Gene3D" id="2.130.10.10">
    <property type="entry name" value="YVTN repeat-like/Quinoprotein amine dehydrogenase"/>
    <property type="match status" value="2"/>
</dbReference>
<evidence type="ECO:0000256" key="8">
    <source>
        <dbReference type="PROSITE-ProRule" id="PRU00221"/>
    </source>
</evidence>
<dbReference type="Pfam" id="PF00012">
    <property type="entry name" value="HSP70"/>
    <property type="match status" value="1"/>
</dbReference>
<dbReference type="PROSITE" id="PS50082">
    <property type="entry name" value="WD_REPEATS_2"/>
    <property type="match status" value="2"/>
</dbReference>
<evidence type="ECO:0000256" key="7">
    <source>
        <dbReference type="ARBA" id="ARBA00023186"/>
    </source>
</evidence>
<keyword evidence="3" id="KW-0677">Repeat</keyword>
<dbReference type="InterPro" id="IPR001680">
    <property type="entry name" value="WD40_rpt"/>
</dbReference>
<dbReference type="Proteomes" id="UP000477750">
    <property type="component" value="Unassembled WGS sequence"/>
</dbReference>
<comment type="similarity">
    <text evidence="1">Belongs to the heat shock protein 70 family.</text>
</comment>
<dbReference type="EMBL" id="WIAO01000010">
    <property type="protein sequence ID" value="MQM26026.1"/>
    <property type="molecule type" value="Genomic_DNA"/>
</dbReference>
<keyword evidence="10" id="KW-1133">Transmembrane helix</keyword>
<dbReference type="GO" id="GO:0005524">
    <property type="term" value="F:ATP binding"/>
    <property type="evidence" value="ECO:0007669"/>
    <property type="project" value="UniProtKB-KW"/>
</dbReference>
<dbReference type="PANTHER" id="PTHR22847:SF637">
    <property type="entry name" value="WD REPEAT DOMAIN 5B"/>
    <property type="match status" value="1"/>
</dbReference>
<evidence type="ECO:0000256" key="10">
    <source>
        <dbReference type="SAM" id="Phobius"/>
    </source>
</evidence>
<evidence type="ECO:0000256" key="5">
    <source>
        <dbReference type="ARBA" id="ARBA00022840"/>
    </source>
</evidence>
<dbReference type="InterPro" id="IPR018181">
    <property type="entry name" value="Heat_shock_70_CS"/>
</dbReference>
<name>A0A6L5G8T0_9ACTN</name>
<dbReference type="SUPFAM" id="SSF50998">
    <property type="entry name" value="Quinoprotein alcohol dehydrogenase-like"/>
    <property type="match status" value="1"/>
</dbReference>
<dbReference type="GO" id="GO:0140662">
    <property type="term" value="F:ATP-dependent protein folding chaperone"/>
    <property type="evidence" value="ECO:0007669"/>
    <property type="project" value="InterPro"/>
</dbReference>
<keyword evidence="6" id="KW-0346">Stress response</keyword>
<dbReference type="PRINTS" id="PR00301">
    <property type="entry name" value="HEATSHOCK70"/>
</dbReference>
<dbReference type="Pfam" id="PF00400">
    <property type="entry name" value="WD40"/>
    <property type="match status" value="2"/>
</dbReference>
<accession>A0A6L5G8T0</accession>
<keyword evidence="10" id="KW-0472">Membrane</keyword>
<feature type="repeat" description="WD" evidence="8">
    <location>
        <begin position="452"/>
        <end position="493"/>
    </location>
</feature>
<keyword evidence="4" id="KW-0547">Nucleotide-binding</keyword>
<keyword evidence="7" id="KW-0143">Chaperone</keyword>
<evidence type="ECO:0000256" key="2">
    <source>
        <dbReference type="ARBA" id="ARBA00022574"/>
    </source>
</evidence>
<dbReference type="SUPFAM" id="SSF53067">
    <property type="entry name" value="Actin-like ATPase domain"/>
    <property type="match status" value="2"/>
</dbReference>
<keyword evidence="2 8" id="KW-0853">WD repeat</keyword>
<protein>
    <submittedName>
        <fullName evidence="11">Hsp70 family protein</fullName>
    </submittedName>
</protein>
<feature type="region of interest" description="Disordered" evidence="9">
    <location>
        <begin position="436"/>
        <end position="461"/>
    </location>
</feature>
<keyword evidence="12" id="KW-1185">Reference proteome</keyword>
<dbReference type="InterPro" id="IPR043129">
    <property type="entry name" value="ATPase_NBD"/>
</dbReference>
<dbReference type="GO" id="GO:0042393">
    <property type="term" value="F:histone binding"/>
    <property type="evidence" value="ECO:0007669"/>
    <property type="project" value="TreeGrafter"/>
</dbReference>
<evidence type="ECO:0000256" key="9">
    <source>
        <dbReference type="SAM" id="MobiDB-lite"/>
    </source>
</evidence>
<evidence type="ECO:0000256" key="1">
    <source>
        <dbReference type="ARBA" id="ARBA00007381"/>
    </source>
</evidence>
<evidence type="ECO:0000256" key="6">
    <source>
        <dbReference type="ARBA" id="ARBA00023016"/>
    </source>
</evidence>
<feature type="repeat" description="WD" evidence="8">
    <location>
        <begin position="583"/>
        <end position="626"/>
    </location>
</feature>
<evidence type="ECO:0000256" key="4">
    <source>
        <dbReference type="ARBA" id="ARBA00022741"/>
    </source>
</evidence>
<dbReference type="Gene3D" id="3.90.640.10">
    <property type="entry name" value="Actin, Chain A, domain 4"/>
    <property type="match status" value="1"/>
</dbReference>
<reference evidence="11 12" key="1">
    <citation type="submission" date="2019-10" db="EMBL/GenBank/DDBJ databases">
        <title>Glycomyces albidus sp. nov., a novel actinomycete isolated from rhizosphere soil of wheat (Triticum aestivum L.).</title>
        <authorList>
            <person name="Qian L."/>
        </authorList>
    </citation>
    <scope>NUCLEOTIDE SEQUENCE [LARGE SCALE GENOMIC DNA]</scope>
    <source>
        <strain evidence="11 12">NEAU-7082</strain>
    </source>
</reference>
<dbReference type="PANTHER" id="PTHR22847">
    <property type="entry name" value="WD40 REPEAT PROTEIN"/>
    <property type="match status" value="1"/>
</dbReference>
<dbReference type="InterPro" id="IPR011047">
    <property type="entry name" value="Quinoprotein_ADH-like_sf"/>
</dbReference>
<evidence type="ECO:0000313" key="11">
    <source>
        <dbReference type="EMBL" id="MQM26026.1"/>
    </source>
</evidence>
<keyword evidence="5" id="KW-0067">ATP-binding</keyword>
<proteinExistence type="inferred from homology"/>
<dbReference type="SMART" id="SM00320">
    <property type="entry name" value="WD40"/>
    <property type="match status" value="7"/>
</dbReference>
<dbReference type="InterPro" id="IPR013126">
    <property type="entry name" value="Hsp_70_fam"/>
</dbReference>
<dbReference type="InterPro" id="IPR020472">
    <property type="entry name" value="WD40_PAC1"/>
</dbReference>
<feature type="transmembrane region" description="Helical" evidence="10">
    <location>
        <begin position="412"/>
        <end position="432"/>
    </location>
</feature>
<dbReference type="InterPro" id="IPR015943">
    <property type="entry name" value="WD40/YVTN_repeat-like_dom_sf"/>
</dbReference>
<sequence>MYAPRGPGSIELGVDFGTSHTVAILRRPSDRERPLLFDGSPLLPSAVFATEDGGLATGRDALRAGVRSPGRLEPNPKRRIDDETVQLGSREYRVVELFAAVLARVREEAVRVAGSLDQVRLTVPATWGPLRRRRLADAAAEAGLPEPLLAAEPVAAAAYFTEILGNRVMPGSAVVIADFGAGTFDVSVVAPAAGGFEVLAVAGRDDIGGLDLDAALVDHLGRQFAGDPAWQRLARPQHESDRRQRLALFDEVRAAKEQLSRQTSADVLVPPLDVTTHLTRGELDQVVTPLLEQAVALTGASIVQAGLGRDRIAGLFLVGGASRMPLVATLLHRELGTDPTVLEQPELVVAEGSLLVAQAAPVPPLDEDEPAPATVALPKVVLPQSPPQQPKPFIERQAPQPRRQRKRRSRRLLAAAAALVLVAGLAAAVAWWPESPWRDGNGGGETPSGSQAVDQSDDPTTAAVDPFATTFVSGSADGRLRVWDLETGALSDEYDSGQEIVFETVIAADGDARLAVSSGGDGTVRAIDIRDGTETVSMAVHDDFIGDLDVTAGADGHLLAATGSNDDTAKVLDLTDESELATFTGQSDDVRVVRFARIGERLAVVSGGNDGVVRVWDAFSADPIGEFTGHDAPLRMLAVGELDGRPVVASGDEAGSVLVWGLDDHEVIGEIAHDGAVRAGAFIQYGGQAALIAGGDGSAILISDPVSGTELGRLEGQASKLSSMAVDFRDPDRPLVFGGGFYGVIQIWDLATGEVLRTMPPEGDATYVETIAVPAD</sequence>
<dbReference type="Gene3D" id="3.30.420.40">
    <property type="match status" value="2"/>
</dbReference>